<sequence>MSHPLTPPHIPFVSIPIPSSGHTPPYNSDEDKFHEKRGADSSIPMTCNVPHHTTATNLSSFTYEHFVSQPPNRYTFPSTIPLMPSQSKAQYAANFSFSPPDVCSSPYPSTRSRRDHTLESSFQPSSFTSSSEWQNTDSESRFGMDTEIEASSMTDSGLLSSSSLLSSQDKNKSQVTVPRPPNAWILYRSDMLKRISEGEKVPGIDKAREELGLSFSHGDGLGDEGSGNRAMPPPPVKRIKVRKGAKMPTENYIALGPGKGGKGLPQSDISKVISHLWKNEVSEIRTVYENRANVKKLEHQKLYPDYKFRPMRKAEKLKQRKERERGKQEARRLREEEKQAGRAKRRSRNREKRSPISSHDTPSFGRTLTYDSESSGFYPSSFETSNMPDLPATAAQATFKRPFPLPNYAVPALPGIEESPSSTSDQAVVHDHTWGHARHTGPLMMTALDLIASSMTEQYSSDSLSTPSQHLTAPGSPGQLLSLDKASYEANFPAIAASSPESSVSDEDFQKALLSITSAAHNVSGRPMAVLDIDDISVLGDDLCHAHEDPAALAQAWWELDKHSFENDTGSPPSASGLIADGRTSSTTALEAGTSQDLSSNIISITIDEDSPQRETLDATDHDAEASQLQLMIEGVAYQNLPTIYQQPIYYTAVFDSNSDFLGMTPVFEPTLFEQGPSSFDQGPFLSTAQPLSPTETYSAGPTPRESTFLQAGQDFNRMSFSPTVEGTVRTVSTANTAPRHVSSSAYPLNPLSMATMGLPSATGIVDRNTSFSALTAVLAGHGMGMMGEDMLAWDEDEFAAENAAANSSVVVDGSRKRIENVSMVNLELIVQANTPTSPVGLDA</sequence>
<feature type="region of interest" description="Disordered" evidence="4">
    <location>
        <begin position="309"/>
        <end position="370"/>
    </location>
</feature>
<dbReference type="SUPFAM" id="SSF47095">
    <property type="entry name" value="HMG-box"/>
    <property type="match status" value="1"/>
</dbReference>
<evidence type="ECO:0000313" key="7">
    <source>
        <dbReference type="Proteomes" id="UP001432216"/>
    </source>
</evidence>
<dbReference type="SMART" id="SM00398">
    <property type="entry name" value="HMG"/>
    <property type="match status" value="1"/>
</dbReference>
<feature type="compositionally biased region" description="Basic and acidic residues" evidence="4">
    <location>
        <begin position="29"/>
        <end position="39"/>
    </location>
</feature>
<feature type="compositionally biased region" description="Polar residues" evidence="4">
    <location>
        <begin position="355"/>
        <end position="370"/>
    </location>
</feature>
<feature type="compositionally biased region" description="Pro residues" evidence="4">
    <location>
        <begin position="1"/>
        <end position="10"/>
    </location>
</feature>
<accession>A0ABZ2B0U9</accession>
<organism evidence="6 7">
    <name type="scientific">Cryptococcus decagattii</name>
    <dbReference type="NCBI Taxonomy" id="1859122"/>
    <lineage>
        <taxon>Eukaryota</taxon>
        <taxon>Fungi</taxon>
        <taxon>Dikarya</taxon>
        <taxon>Basidiomycota</taxon>
        <taxon>Agaricomycotina</taxon>
        <taxon>Tremellomycetes</taxon>
        <taxon>Tremellales</taxon>
        <taxon>Cryptococcaceae</taxon>
        <taxon>Cryptococcus</taxon>
        <taxon>Cryptococcus gattii species complex</taxon>
    </lineage>
</organism>
<feature type="region of interest" description="Disordered" evidence="4">
    <location>
        <begin position="1"/>
        <end position="46"/>
    </location>
</feature>
<dbReference type="Proteomes" id="UP001432216">
    <property type="component" value="Chromosome 11"/>
</dbReference>
<feature type="domain" description="HMG box" evidence="5">
    <location>
        <begin position="245"/>
        <end position="307"/>
    </location>
</feature>
<dbReference type="InterPro" id="IPR009071">
    <property type="entry name" value="HMG_box_dom"/>
</dbReference>
<dbReference type="InterPro" id="IPR036910">
    <property type="entry name" value="HMG_box_dom_sf"/>
</dbReference>
<keyword evidence="7" id="KW-1185">Reference proteome</keyword>
<evidence type="ECO:0000313" key="6">
    <source>
        <dbReference type="EMBL" id="WVO24428.1"/>
    </source>
</evidence>
<feature type="region of interest" description="Disordered" evidence="4">
    <location>
        <begin position="217"/>
        <end position="236"/>
    </location>
</feature>
<dbReference type="PANTHER" id="PTHR10270">
    <property type="entry name" value="SOX TRANSCRIPTION FACTOR"/>
    <property type="match status" value="1"/>
</dbReference>
<dbReference type="CDD" id="cd01389">
    <property type="entry name" value="HMG-box_ROX1-like"/>
    <property type="match status" value="1"/>
</dbReference>
<keyword evidence="2" id="KW-0804">Transcription</keyword>
<dbReference type="PANTHER" id="PTHR10270:SF161">
    <property type="entry name" value="SEX-DETERMINING REGION Y PROTEIN"/>
    <property type="match status" value="1"/>
</dbReference>
<evidence type="ECO:0000256" key="1">
    <source>
        <dbReference type="ARBA" id="ARBA00023125"/>
    </source>
</evidence>
<feature type="compositionally biased region" description="Low complexity" evidence="4">
    <location>
        <begin position="153"/>
        <end position="167"/>
    </location>
</feature>
<dbReference type="InterPro" id="IPR050140">
    <property type="entry name" value="SRY-related_HMG-box_TF-like"/>
</dbReference>
<feature type="region of interest" description="Disordered" evidence="4">
    <location>
        <begin position="101"/>
        <end position="138"/>
    </location>
</feature>
<keyword evidence="3" id="KW-0539">Nucleus</keyword>
<keyword evidence="1 3" id="KW-0238">DNA-binding</keyword>
<feature type="DNA-binding region" description="HMG box" evidence="3">
    <location>
        <begin position="245"/>
        <end position="307"/>
    </location>
</feature>
<name>A0ABZ2B0U9_9TREE</name>
<dbReference type="Gene3D" id="1.10.30.10">
    <property type="entry name" value="High mobility group box domain"/>
    <property type="match status" value="1"/>
</dbReference>
<proteinExistence type="predicted"/>
<evidence type="ECO:0000259" key="5">
    <source>
        <dbReference type="PROSITE" id="PS50118"/>
    </source>
</evidence>
<evidence type="ECO:0000256" key="2">
    <source>
        <dbReference type="ARBA" id="ARBA00023163"/>
    </source>
</evidence>
<dbReference type="PROSITE" id="PS50118">
    <property type="entry name" value="HMG_BOX_2"/>
    <property type="match status" value="1"/>
</dbReference>
<dbReference type="EMBL" id="CP143816">
    <property type="protein sequence ID" value="WVO24428.1"/>
    <property type="molecule type" value="Genomic_DNA"/>
</dbReference>
<dbReference type="GeneID" id="89992565"/>
<dbReference type="CDD" id="cd22249">
    <property type="entry name" value="UDM1_RNF168_RNF169-like"/>
    <property type="match status" value="1"/>
</dbReference>
<feature type="compositionally biased region" description="Basic and acidic residues" evidence="4">
    <location>
        <begin position="309"/>
        <end position="340"/>
    </location>
</feature>
<feature type="compositionally biased region" description="Basic residues" evidence="4">
    <location>
        <begin position="341"/>
        <end position="351"/>
    </location>
</feature>
<reference evidence="6 7" key="1">
    <citation type="submission" date="2024-01" db="EMBL/GenBank/DDBJ databases">
        <title>Comparative genomics of Cryptococcus and Kwoniella reveals pathogenesis evolution and contrasting modes of karyotype evolution via chromosome fusion or intercentromeric recombination.</title>
        <authorList>
            <person name="Coelho M.A."/>
            <person name="David-Palma M."/>
            <person name="Shea T."/>
            <person name="Bowers K."/>
            <person name="McGinley-Smith S."/>
            <person name="Mohammad A.W."/>
            <person name="Gnirke A."/>
            <person name="Yurkov A.M."/>
            <person name="Nowrousian M."/>
            <person name="Sun S."/>
            <person name="Cuomo C.A."/>
            <person name="Heitman J."/>
        </authorList>
    </citation>
    <scope>NUCLEOTIDE SEQUENCE [LARGE SCALE GENOMIC DNA]</scope>
    <source>
        <strain evidence="6 7">7685027</strain>
    </source>
</reference>
<evidence type="ECO:0000256" key="4">
    <source>
        <dbReference type="SAM" id="MobiDB-lite"/>
    </source>
</evidence>
<feature type="region of interest" description="Disordered" evidence="4">
    <location>
        <begin position="153"/>
        <end position="178"/>
    </location>
</feature>
<protein>
    <recommendedName>
        <fullName evidence="5">HMG box domain-containing protein</fullName>
    </recommendedName>
</protein>
<feature type="compositionally biased region" description="Low complexity" evidence="4">
    <location>
        <begin position="120"/>
        <end position="131"/>
    </location>
</feature>
<gene>
    <name evidence="6" type="ORF">IAS62_005796</name>
</gene>
<evidence type="ECO:0000256" key="3">
    <source>
        <dbReference type="PROSITE-ProRule" id="PRU00267"/>
    </source>
</evidence>
<dbReference type="RefSeq" id="XP_064723667.1">
    <property type="nucleotide sequence ID" value="XM_064867595.1"/>
</dbReference>